<evidence type="ECO:0000313" key="1">
    <source>
        <dbReference type="EMBL" id="ORY19210.1"/>
    </source>
</evidence>
<organism evidence="1 2">
    <name type="scientific">Clohesyomyces aquaticus</name>
    <dbReference type="NCBI Taxonomy" id="1231657"/>
    <lineage>
        <taxon>Eukaryota</taxon>
        <taxon>Fungi</taxon>
        <taxon>Dikarya</taxon>
        <taxon>Ascomycota</taxon>
        <taxon>Pezizomycotina</taxon>
        <taxon>Dothideomycetes</taxon>
        <taxon>Pleosporomycetidae</taxon>
        <taxon>Pleosporales</taxon>
        <taxon>Lindgomycetaceae</taxon>
        <taxon>Clohesyomyces</taxon>
    </lineage>
</organism>
<comment type="caution">
    <text evidence="1">The sequence shown here is derived from an EMBL/GenBank/DDBJ whole genome shotgun (WGS) entry which is preliminary data.</text>
</comment>
<accession>A0A1Y2AA80</accession>
<keyword evidence="2" id="KW-1185">Reference proteome</keyword>
<name>A0A1Y2AA80_9PLEO</name>
<dbReference type="EMBL" id="MCFA01000003">
    <property type="protein sequence ID" value="ORY19210.1"/>
    <property type="molecule type" value="Genomic_DNA"/>
</dbReference>
<protein>
    <submittedName>
        <fullName evidence="1">Uncharacterized protein</fullName>
    </submittedName>
</protein>
<dbReference type="Proteomes" id="UP000193144">
    <property type="component" value="Unassembled WGS sequence"/>
</dbReference>
<proteinExistence type="predicted"/>
<sequence length="243" mass="26877">MAMAQTYTLVLRPERTDPSHTLATNTASSSFFCVGKDSPEIGSQDTVSVSPDLDLDIDLYTGPESPIVASPQFSKLATLKKTDTVSLLLPSAAFRTYDREVVFQDFTTRGRGEIEPRPQRAMLPPPSWEAGSRWAIPQTPYLRPGNPLGKALATLPLGANIYLRCMVLNIATGISCVGAGVQPREEALPQIDEATEGAYENGAVRSLRLVLEQDYPAEEEQRRSRKETRNLLARVFGLRWLRR</sequence>
<dbReference type="AlphaFoldDB" id="A0A1Y2AA80"/>
<evidence type="ECO:0000313" key="2">
    <source>
        <dbReference type="Proteomes" id="UP000193144"/>
    </source>
</evidence>
<gene>
    <name evidence="1" type="ORF">BCR34DRAFT_582390</name>
</gene>
<reference evidence="1 2" key="1">
    <citation type="submission" date="2016-07" db="EMBL/GenBank/DDBJ databases">
        <title>Pervasive Adenine N6-methylation of Active Genes in Fungi.</title>
        <authorList>
            <consortium name="DOE Joint Genome Institute"/>
            <person name="Mondo S.J."/>
            <person name="Dannebaum R.O."/>
            <person name="Kuo R.C."/>
            <person name="Labutti K."/>
            <person name="Haridas S."/>
            <person name="Kuo A."/>
            <person name="Salamov A."/>
            <person name="Ahrendt S.R."/>
            <person name="Lipzen A."/>
            <person name="Sullivan W."/>
            <person name="Andreopoulos W.B."/>
            <person name="Clum A."/>
            <person name="Lindquist E."/>
            <person name="Daum C."/>
            <person name="Ramamoorthy G.K."/>
            <person name="Gryganskyi A."/>
            <person name="Culley D."/>
            <person name="Magnuson J.K."/>
            <person name="James T.Y."/>
            <person name="O'Malley M.A."/>
            <person name="Stajich J.E."/>
            <person name="Spatafora J.W."/>
            <person name="Visel A."/>
            <person name="Grigoriev I.V."/>
        </authorList>
    </citation>
    <scope>NUCLEOTIDE SEQUENCE [LARGE SCALE GENOMIC DNA]</scope>
    <source>
        <strain evidence="1 2">CBS 115471</strain>
    </source>
</reference>